<sequence length="313" mass="34190">MLLLLGTGLSDPAAAQAPAQLNDGLYQSETARRSFFDGYAVGTELFCCARTLNQESGPASSGLFGLPLGLRFHLNYALGDRLDLGAVLNASGSTTGRTLAVDWILLKFYQASENDSYAFRLAVDPSVDGMLGFPQIDVALLTSSLLSPFVVANYAIGLRRVRTGYERWTPLEEAEAQPNAALIAADPPPRFEITYQQAFGWELHLLMSYALLLNPARSNVFVGLTGTARYYNLMESARETRTVTEGAGKRGAEEATVWERTYNGGIVWAQGGLEYNRPSYQLSPFVGLPLLFWSSETEEAAPRVQAGLRLTLR</sequence>
<name>D0MDK3_RHOM4</name>
<protein>
    <submittedName>
        <fullName evidence="1">Uncharacterized protein</fullName>
    </submittedName>
</protein>
<dbReference type="KEGG" id="rmr:Rmar_0290"/>
<evidence type="ECO:0000313" key="1">
    <source>
        <dbReference type="EMBL" id="ACY47196.1"/>
    </source>
</evidence>
<evidence type="ECO:0000313" key="2">
    <source>
        <dbReference type="Proteomes" id="UP000002221"/>
    </source>
</evidence>
<dbReference type="HOGENOM" id="CLU_841669_0_0_10"/>
<dbReference type="EMBL" id="CP001807">
    <property type="protein sequence ID" value="ACY47196.1"/>
    <property type="molecule type" value="Genomic_DNA"/>
</dbReference>
<gene>
    <name evidence="1" type="ordered locus">Rmar_0290</name>
</gene>
<accession>D0MDK3</accession>
<keyword evidence="2" id="KW-1185">Reference proteome</keyword>
<organism evidence="1 2">
    <name type="scientific">Rhodothermus marinus (strain ATCC 43812 / DSM 4252 / R-10)</name>
    <name type="common">Rhodothermus obamensis</name>
    <dbReference type="NCBI Taxonomy" id="518766"/>
    <lineage>
        <taxon>Bacteria</taxon>
        <taxon>Pseudomonadati</taxon>
        <taxon>Rhodothermota</taxon>
        <taxon>Rhodothermia</taxon>
        <taxon>Rhodothermales</taxon>
        <taxon>Rhodothermaceae</taxon>
        <taxon>Rhodothermus</taxon>
    </lineage>
</organism>
<reference evidence="1 2" key="1">
    <citation type="journal article" date="2009" name="Stand. Genomic Sci.">
        <title>Complete genome sequence of Rhodothermus marinus type strain (R-10).</title>
        <authorList>
            <person name="Nolan M."/>
            <person name="Tindall B.J."/>
            <person name="Pomrenke H."/>
            <person name="Lapidus A."/>
            <person name="Copeland A."/>
            <person name="Glavina Del Rio T."/>
            <person name="Lucas S."/>
            <person name="Chen F."/>
            <person name="Tice H."/>
            <person name="Cheng J.F."/>
            <person name="Saunders E."/>
            <person name="Han C."/>
            <person name="Bruce D."/>
            <person name="Goodwin L."/>
            <person name="Chain P."/>
            <person name="Pitluck S."/>
            <person name="Ovchinikova G."/>
            <person name="Pati A."/>
            <person name="Ivanova N."/>
            <person name="Mavromatis K."/>
            <person name="Chen A."/>
            <person name="Palaniappan K."/>
            <person name="Land M."/>
            <person name="Hauser L."/>
            <person name="Chang Y.J."/>
            <person name="Jeffries C.D."/>
            <person name="Brettin T."/>
            <person name="Goker M."/>
            <person name="Bristow J."/>
            <person name="Eisen J.A."/>
            <person name="Markowitz V."/>
            <person name="Hugenholtz P."/>
            <person name="Kyrpides N.C."/>
            <person name="Klenk H.P."/>
            <person name="Detter J.C."/>
        </authorList>
    </citation>
    <scope>NUCLEOTIDE SEQUENCE [LARGE SCALE GENOMIC DNA]</scope>
    <source>
        <strain evidence="2">ATCC 43812 / DSM 4252 / R-10</strain>
    </source>
</reference>
<dbReference type="STRING" id="518766.Rmar_0290"/>
<proteinExistence type="predicted"/>
<dbReference type="Proteomes" id="UP000002221">
    <property type="component" value="Chromosome"/>
</dbReference>
<dbReference type="AlphaFoldDB" id="D0MDK3"/>